<feature type="compositionally biased region" description="Basic and acidic residues" evidence="1">
    <location>
        <begin position="23"/>
        <end position="35"/>
    </location>
</feature>
<sequence length="125" mass="13676">EPSEQPGTVAPFLSLSRSIAGETPDRRPQEPELNRHPLRPSNLPLQTDARRSREAAGSYRYHGEVAAKKLARLLPLGETEPELPPSFSFACSPEKRAKCKPVGIAQGVPQHPNDSTDSVKSPERC</sequence>
<proteinExistence type="predicted"/>
<feature type="non-terminal residue" evidence="2">
    <location>
        <position position="1"/>
    </location>
</feature>
<reference evidence="2 3" key="1">
    <citation type="submission" date="2014-04" db="EMBL/GenBank/DDBJ databases">
        <title>Genome evolution of avian class.</title>
        <authorList>
            <person name="Zhang G."/>
            <person name="Li C."/>
        </authorList>
    </citation>
    <scope>NUCLEOTIDE SEQUENCE [LARGE SCALE GENOMIC DNA]</scope>
    <source>
        <strain evidence="2">BGI_AS27</strain>
    </source>
</reference>
<feature type="region of interest" description="Disordered" evidence="1">
    <location>
        <begin position="1"/>
        <end position="58"/>
    </location>
</feature>
<dbReference type="Proteomes" id="UP000053286">
    <property type="component" value="Unassembled WGS sequence"/>
</dbReference>
<feature type="region of interest" description="Disordered" evidence="1">
    <location>
        <begin position="103"/>
        <end position="125"/>
    </location>
</feature>
<feature type="non-terminal residue" evidence="2">
    <location>
        <position position="125"/>
    </location>
</feature>
<evidence type="ECO:0000256" key="1">
    <source>
        <dbReference type="SAM" id="MobiDB-lite"/>
    </source>
</evidence>
<accession>A0A087QQS4</accession>
<keyword evidence="3" id="KW-1185">Reference proteome</keyword>
<gene>
    <name evidence="2" type="ORF">AS27_04390</name>
</gene>
<evidence type="ECO:0000313" key="3">
    <source>
        <dbReference type="Proteomes" id="UP000053286"/>
    </source>
</evidence>
<name>A0A087QQS4_APTFO</name>
<dbReference type="AlphaFoldDB" id="A0A087QQS4"/>
<evidence type="ECO:0000313" key="2">
    <source>
        <dbReference type="EMBL" id="KFM03578.1"/>
    </source>
</evidence>
<dbReference type="EMBL" id="KL225814">
    <property type="protein sequence ID" value="KFM03578.1"/>
    <property type="molecule type" value="Genomic_DNA"/>
</dbReference>
<dbReference type="STRING" id="9233.A0A087QQS4"/>
<organism evidence="2 3">
    <name type="scientific">Aptenodytes forsteri</name>
    <name type="common">Emperor penguin</name>
    <dbReference type="NCBI Taxonomy" id="9233"/>
    <lineage>
        <taxon>Eukaryota</taxon>
        <taxon>Metazoa</taxon>
        <taxon>Chordata</taxon>
        <taxon>Craniata</taxon>
        <taxon>Vertebrata</taxon>
        <taxon>Euteleostomi</taxon>
        <taxon>Archelosauria</taxon>
        <taxon>Archosauria</taxon>
        <taxon>Dinosauria</taxon>
        <taxon>Saurischia</taxon>
        <taxon>Theropoda</taxon>
        <taxon>Coelurosauria</taxon>
        <taxon>Aves</taxon>
        <taxon>Neognathae</taxon>
        <taxon>Neoaves</taxon>
        <taxon>Aequornithes</taxon>
        <taxon>Sphenisciformes</taxon>
        <taxon>Spheniscidae</taxon>
        <taxon>Aptenodytes</taxon>
    </lineage>
</organism>
<protein>
    <submittedName>
        <fullName evidence="2">Uncharacterized protein</fullName>
    </submittedName>
</protein>